<protein>
    <submittedName>
        <fullName evidence="1">Uncharacterized protein</fullName>
    </submittedName>
</protein>
<feature type="non-terminal residue" evidence="1">
    <location>
        <position position="155"/>
    </location>
</feature>
<reference evidence="1" key="1">
    <citation type="journal article" date="2014" name="Front. Microbiol.">
        <title>High frequency of phylogenetically diverse reductive dehalogenase-homologous genes in deep subseafloor sedimentary metagenomes.</title>
        <authorList>
            <person name="Kawai M."/>
            <person name="Futagami T."/>
            <person name="Toyoda A."/>
            <person name="Takaki Y."/>
            <person name="Nishi S."/>
            <person name="Hori S."/>
            <person name="Arai W."/>
            <person name="Tsubouchi T."/>
            <person name="Morono Y."/>
            <person name="Uchiyama I."/>
            <person name="Ito T."/>
            <person name="Fujiyama A."/>
            <person name="Inagaki F."/>
            <person name="Takami H."/>
        </authorList>
    </citation>
    <scope>NUCLEOTIDE SEQUENCE</scope>
    <source>
        <strain evidence="1">Expedition CK06-06</strain>
    </source>
</reference>
<organism evidence="1">
    <name type="scientific">marine sediment metagenome</name>
    <dbReference type="NCBI Taxonomy" id="412755"/>
    <lineage>
        <taxon>unclassified sequences</taxon>
        <taxon>metagenomes</taxon>
        <taxon>ecological metagenomes</taxon>
    </lineage>
</organism>
<proteinExistence type="predicted"/>
<dbReference type="EMBL" id="BARS01054157">
    <property type="protein sequence ID" value="GAG46137.1"/>
    <property type="molecule type" value="Genomic_DNA"/>
</dbReference>
<evidence type="ECO:0000313" key="1">
    <source>
        <dbReference type="EMBL" id="GAG46137.1"/>
    </source>
</evidence>
<sequence>MQTFFIPYINSQTPTHSVFVEIFSSTWAEPCRNEQSIIQQLTENSSHIAHFVVYHLQDIWSTTDGVERATELNIHFVPSHTYDGGFSKSSGSIINASEIELQASRNVHLIELTVTKAINGTLLSSQVFVAERNGYSFRGQVIAYVIENNMIYNGT</sequence>
<dbReference type="AlphaFoldDB" id="X0YFZ7"/>
<gene>
    <name evidence="1" type="ORF">S01H1_80230</name>
</gene>
<accession>X0YFZ7</accession>
<name>X0YFZ7_9ZZZZ</name>
<comment type="caution">
    <text evidence="1">The sequence shown here is derived from an EMBL/GenBank/DDBJ whole genome shotgun (WGS) entry which is preliminary data.</text>
</comment>